<comment type="caution">
    <text evidence="1">The sequence shown here is derived from an EMBL/GenBank/DDBJ whole genome shotgun (WGS) entry which is preliminary data.</text>
</comment>
<dbReference type="Proteomes" id="UP000784294">
    <property type="component" value="Unassembled WGS sequence"/>
</dbReference>
<protein>
    <submittedName>
        <fullName evidence="1">Uncharacterized protein</fullName>
    </submittedName>
</protein>
<accession>A0A448WMH4</accession>
<name>A0A448WMH4_9PLAT</name>
<evidence type="ECO:0000313" key="2">
    <source>
        <dbReference type="Proteomes" id="UP000784294"/>
    </source>
</evidence>
<sequence length="73" mass="7943">MLLQGSGLIRNLLSSVPIQVRSYSVGSFPYPLVAISSVLLNALFYTDQAFDSTYRPAVLAKPVKSRFAFGMAT</sequence>
<dbReference type="AlphaFoldDB" id="A0A448WMH4"/>
<keyword evidence="2" id="KW-1185">Reference proteome</keyword>
<reference evidence="1" key="1">
    <citation type="submission" date="2018-11" db="EMBL/GenBank/DDBJ databases">
        <authorList>
            <consortium name="Pathogen Informatics"/>
        </authorList>
    </citation>
    <scope>NUCLEOTIDE SEQUENCE</scope>
</reference>
<organism evidence="1 2">
    <name type="scientific">Protopolystoma xenopodis</name>
    <dbReference type="NCBI Taxonomy" id="117903"/>
    <lineage>
        <taxon>Eukaryota</taxon>
        <taxon>Metazoa</taxon>
        <taxon>Spiralia</taxon>
        <taxon>Lophotrochozoa</taxon>
        <taxon>Platyhelminthes</taxon>
        <taxon>Monogenea</taxon>
        <taxon>Polyopisthocotylea</taxon>
        <taxon>Polystomatidea</taxon>
        <taxon>Polystomatidae</taxon>
        <taxon>Protopolystoma</taxon>
    </lineage>
</organism>
<gene>
    <name evidence="1" type="ORF">PXEA_LOCUS8813</name>
</gene>
<dbReference type="EMBL" id="CAAALY010024371">
    <property type="protein sequence ID" value="VEL15373.1"/>
    <property type="molecule type" value="Genomic_DNA"/>
</dbReference>
<proteinExistence type="predicted"/>
<evidence type="ECO:0000313" key="1">
    <source>
        <dbReference type="EMBL" id="VEL15373.1"/>
    </source>
</evidence>